<evidence type="ECO:0000256" key="1">
    <source>
        <dbReference type="SAM" id="Phobius"/>
    </source>
</evidence>
<evidence type="ECO:0000313" key="2">
    <source>
        <dbReference type="EMBL" id="PVD24354.1"/>
    </source>
</evidence>
<accession>A0A2T7NT68</accession>
<gene>
    <name evidence="2" type="ORF">C0Q70_14835</name>
</gene>
<reference evidence="2 3" key="1">
    <citation type="submission" date="2018-04" db="EMBL/GenBank/DDBJ databases">
        <title>The genome of golden apple snail Pomacea canaliculata provides insight into stress tolerance and invasive adaptation.</title>
        <authorList>
            <person name="Liu C."/>
            <person name="Liu B."/>
            <person name="Ren Y."/>
            <person name="Zhang Y."/>
            <person name="Wang H."/>
            <person name="Li S."/>
            <person name="Jiang F."/>
            <person name="Yin L."/>
            <person name="Zhang G."/>
            <person name="Qian W."/>
            <person name="Fan W."/>
        </authorList>
    </citation>
    <scope>NUCLEOTIDE SEQUENCE [LARGE SCALE GENOMIC DNA]</scope>
    <source>
        <strain evidence="2">SZHN2017</strain>
        <tissue evidence="2">Muscle</tissue>
    </source>
</reference>
<keyword evidence="3" id="KW-1185">Reference proteome</keyword>
<comment type="caution">
    <text evidence="2">The sequence shown here is derived from an EMBL/GenBank/DDBJ whole genome shotgun (WGS) entry which is preliminary data.</text>
</comment>
<name>A0A2T7NT68_POMCA</name>
<organism evidence="2 3">
    <name type="scientific">Pomacea canaliculata</name>
    <name type="common">Golden apple snail</name>
    <dbReference type="NCBI Taxonomy" id="400727"/>
    <lineage>
        <taxon>Eukaryota</taxon>
        <taxon>Metazoa</taxon>
        <taxon>Spiralia</taxon>
        <taxon>Lophotrochozoa</taxon>
        <taxon>Mollusca</taxon>
        <taxon>Gastropoda</taxon>
        <taxon>Caenogastropoda</taxon>
        <taxon>Architaenioglossa</taxon>
        <taxon>Ampullarioidea</taxon>
        <taxon>Ampullariidae</taxon>
        <taxon>Pomacea</taxon>
    </lineage>
</organism>
<protein>
    <submittedName>
        <fullName evidence="2">Uncharacterized protein</fullName>
    </submittedName>
</protein>
<feature type="transmembrane region" description="Helical" evidence="1">
    <location>
        <begin position="59"/>
        <end position="80"/>
    </location>
</feature>
<keyword evidence="1" id="KW-0812">Transmembrane</keyword>
<dbReference type="AlphaFoldDB" id="A0A2T7NT68"/>
<dbReference type="Proteomes" id="UP000245119">
    <property type="component" value="Linkage Group LG9"/>
</dbReference>
<proteinExistence type="predicted"/>
<keyword evidence="1" id="KW-0472">Membrane</keyword>
<keyword evidence="1" id="KW-1133">Transmembrane helix</keyword>
<evidence type="ECO:0000313" key="3">
    <source>
        <dbReference type="Proteomes" id="UP000245119"/>
    </source>
</evidence>
<dbReference type="EMBL" id="PZQS01000009">
    <property type="protein sequence ID" value="PVD24354.1"/>
    <property type="molecule type" value="Genomic_DNA"/>
</dbReference>
<sequence>MPLDIYGDDLLDKYRFHTHVTISPPVLAELEALSELATETEATPTSGATDKPNIFNSHVTIAVATLLSVVVLGVLITVAFKKDILLLYIHKENSPFTSLVKAHSDHLNSYVSCNFVDTKDIRQNPNPSEWLASQMKNCHVLVYVSPLMRRYLLNEEPFSNNAYHTTVVETVKNLTSPDMLKGRTRKAFILPGCFDGDAEAARKLAKRFKLPCHLVVQQKKPGPDHEVELNSSCELLHQILGTRMCPCLTCFACVDSTATTEALLDAVQELSLDETLVRENQQSGELPVHLANPEQVPFLDASMSGLGFFSSPDSPYVSIGVDEPNEANFPYEDDKDKDSVSFIQPEDIRFSLGSQLSLENVEENLGRLNRKNDW</sequence>